<proteinExistence type="predicted"/>
<feature type="domain" description="Amidohydrolase-related" evidence="1">
    <location>
        <begin position="628"/>
        <end position="940"/>
    </location>
</feature>
<dbReference type="InterPro" id="IPR006680">
    <property type="entry name" value="Amidohydro-rel"/>
</dbReference>
<dbReference type="PANTHER" id="PTHR43135:SF3">
    <property type="entry name" value="ALPHA-D-RIBOSE 1-METHYLPHOSPHONATE 5-TRIPHOSPHATE DIPHOSPHATASE"/>
    <property type="match status" value="1"/>
</dbReference>
<comment type="caution">
    <text evidence="2">The sequence shown here is derived from an EMBL/GenBank/DDBJ whole genome shotgun (WGS) entry which is preliminary data.</text>
</comment>
<organism evidence="2">
    <name type="scientific">mine drainage metagenome</name>
    <dbReference type="NCBI Taxonomy" id="410659"/>
    <lineage>
        <taxon>unclassified sequences</taxon>
        <taxon>metagenomes</taxon>
        <taxon>ecological metagenomes</taxon>
    </lineage>
</organism>
<dbReference type="SUPFAM" id="SSF51556">
    <property type="entry name" value="Metallo-dependent hydrolases"/>
    <property type="match status" value="1"/>
</dbReference>
<dbReference type="Pfam" id="PF01979">
    <property type="entry name" value="Amidohydro_1"/>
    <property type="match status" value="2"/>
</dbReference>
<dbReference type="EMBL" id="MLJW01000036">
    <property type="protein sequence ID" value="OIR07594.1"/>
    <property type="molecule type" value="Genomic_DNA"/>
</dbReference>
<dbReference type="GO" id="GO:0016810">
    <property type="term" value="F:hydrolase activity, acting on carbon-nitrogen (but not peptide) bonds"/>
    <property type="evidence" value="ECO:0007669"/>
    <property type="project" value="InterPro"/>
</dbReference>
<dbReference type="EC" id="3.5.2.-" evidence="2"/>
<dbReference type="PANTHER" id="PTHR43135">
    <property type="entry name" value="ALPHA-D-RIBOSE 1-METHYLPHOSPHONATE 5-TRIPHOSPHATE DIPHOSPHATASE"/>
    <property type="match status" value="1"/>
</dbReference>
<dbReference type="InterPro" id="IPR011059">
    <property type="entry name" value="Metal-dep_hydrolase_composite"/>
</dbReference>
<name>A0A1J5SGT7_9ZZZZ</name>
<sequence length="1017" mass="112158">MKKFKLLFFGLIFVSLLQAQETFPVNGVADKRSACFAFTNATIVKDVQTTIQNSTLIIRDGKIVAIGNNLTIPKDAIIIDCKEKYIYPSFIDIYSDYGVATPQRNSAGFNYGAPTQFLSNTKGAYNWNQAIKPETDAYKLFAADEAKAKSFREIGFGTVLTHVKDGIVRGTGTVVTLADSKDGFKENMIVLKEKASANYSFSKGSSTQSYPGSVMGAIALLRQTYLDALWYKTKPSTEGVNISLQAFNDNQSLPQIFESEDKWTDLRADRVGDEFGVQYIIKGGGNEYQRVAEIAATKAAYILPLNFPLAMDVEDPNDARFVSLAAMKHWELAPTNAAALEKANIPFALTASELRDTKQFFTNLRKAIEFGLSENKALDALTKTPATLLNIYDKVGSLEVGKLANFLITSGPIFDEKTVIFNNWVQGQKYVIKDEGWNEIKGKYSLVITSPSATINYTLDVKNSTTANVIGKDTLSSKFGFDGKIIKLNFAATKRPQGGAGFNRGGQFRLSGFVDGDTWNGNGEDTAGNSITWTAKFVSAITATDSTKKRHSFPQKLAKVTYPFDGYGWEEMPKQENILIKNATVWTNEKDGILENTDVLVKNGKIVKIGKNLSDASAKIIDGTGKHLTAGIIDEHSHIAAASINEGAQSVTSEVRIGDNLNPEDINIYRQLSGGVTSSHILHGSANTIGGQTQLIKLRWGANDEDLKFKGADPFIKFALGENVKRTTSQNNNRFPDTRMGVDQVLDDAFARAKDYEAAMKADPKGTRRDLELDALVEILNKKRFITCHSYVQSEITSAMRIAEKYGFRFNTFTHILEGYKVADKMKLHGANASTFSDWWAYKTEVQDAIAYNAAIMQKVGLNVCINSDDAEQARRLNQEAAKTIKYGGVSEEDALKMVTLNPAKALHVADRVGSIKVGKDADLVLWSNHPLSIYAVAEKTIVDGIIYFDRTRDLQLRQKITSERNRLIQKMLGEKKSGAATRAAEPSWQYILNCTDHVHDNGLITVDISDDESINK</sequence>
<protein>
    <submittedName>
        <fullName evidence="2">D-hydantoinase</fullName>
        <ecNumber evidence="2">3.5.2.-</ecNumber>
    </submittedName>
</protein>
<dbReference type="SUPFAM" id="SSF51338">
    <property type="entry name" value="Composite domain of metallo-dependent hydrolases"/>
    <property type="match status" value="2"/>
</dbReference>
<dbReference type="Gene3D" id="3.20.20.140">
    <property type="entry name" value="Metal-dependent hydrolases"/>
    <property type="match status" value="2"/>
</dbReference>
<reference evidence="2" key="1">
    <citation type="submission" date="2016-10" db="EMBL/GenBank/DDBJ databases">
        <title>Sequence of Gallionella enrichment culture.</title>
        <authorList>
            <person name="Poehlein A."/>
            <person name="Muehling M."/>
            <person name="Daniel R."/>
        </authorList>
    </citation>
    <scope>NUCLEOTIDE SEQUENCE</scope>
</reference>
<keyword evidence="2" id="KW-0378">Hydrolase</keyword>
<dbReference type="Gene3D" id="2.30.40.10">
    <property type="entry name" value="Urease, subunit C, domain 1"/>
    <property type="match status" value="1"/>
</dbReference>
<dbReference type="InterPro" id="IPR051781">
    <property type="entry name" value="Metallo-dep_Hydrolase"/>
</dbReference>
<evidence type="ECO:0000259" key="1">
    <source>
        <dbReference type="Pfam" id="PF01979"/>
    </source>
</evidence>
<gene>
    <name evidence="2" type="ORF">GALL_102570</name>
</gene>
<dbReference type="InterPro" id="IPR032466">
    <property type="entry name" value="Metal_Hydrolase"/>
</dbReference>
<dbReference type="AlphaFoldDB" id="A0A1J5SGT7"/>
<dbReference type="CDD" id="cd01309">
    <property type="entry name" value="Met_dep_hydrolase_C"/>
    <property type="match status" value="1"/>
</dbReference>
<accession>A0A1J5SGT7</accession>
<feature type="domain" description="Amidohydrolase-related" evidence="1">
    <location>
        <begin position="360"/>
        <end position="427"/>
    </location>
</feature>
<evidence type="ECO:0000313" key="2">
    <source>
        <dbReference type="EMBL" id="OIR07594.1"/>
    </source>
</evidence>